<dbReference type="STRING" id="280332.CQ12_05525"/>
<dbReference type="Proteomes" id="UP000050863">
    <property type="component" value="Unassembled WGS sequence"/>
</dbReference>
<proteinExistence type="predicted"/>
<sequence>MTATIVPFPLDRRRTFIERQANRAAELNPDAGERHILYQLEVQRAALRRKGVDDALIERELRCMESAIRASLQRLLMGGAA</sequence>
<dbReference type="EMBL" id="LLXZ01000049">
    <property type="protein sequence ID" value="KRR11287.1"/>
    <property type="molecule type" value="Genomic_DNA"/>
</dbReference>
<comment type="caution">
    <text evidence="1">The sequence shown here is derived from an EMBL/GenBank/DDBJ whole genome shotgun (WGS) entry which is preliminary data.</text>
</comment>
<reference evidence="1 2" key="1">
    <citation type="submission" date="2014-03" db="EMBL/GenBank/DDBJ databases">
        <title>Bradyrhizobium valentinum sp. nov., isolated from effective nodules of Lupinus mariae-josephae, a lupine endemic of basic-lime soils in Eastern Spain.</title>
        <authorList>
            <person name="Duran D."/>
            <person name="Rey L."/>
            <person name="Navarro A."/>
            <person name="Busquets A."/>
            <person name="Imperial J."/>
            <person name="Ruiz-Argueso T."/>
        </authorList>
    </citation>
    <scope>NUCLEOTIDE SEQUENCE [LARGE SCALE GENOMIC DNA]</scope>
    <source>
        <strain evidence="1 2">PAC68</strain>
    </source>
</reference>
<evidence type="ECO:0000313" key="1">
    <source>
        <dbReference type="EMBL" id="KRR11287.1"/>
    </source>
</evidence>
<dbReference type="RefSeq" id="WP_057834784.1">
    <property type="nucleotide sequence ID" value="NZ_LLXZ01000049.1"/>
</dbReference>
<gene>
    <name evidence="1" type="ORF">CQ12_05525</name>
</gene>
<dbReference type="OrthoDB" id="8253545at2"/>
<dbReference type="Pfam" id="PF19551">
    <property type="entry name" value="DUF6074"/>
    <property type="match status" value="1"/>
</dbReference>
<accession>A0A0R3LTB5</accession>
<organism evidence="1 2">
    <name type="scientific">Bradyrhizobium jicamae</name>
    <dbReference type="NCBI Taxonomy" id="280332"/>
    <lineage>
        <taxon>Bacteria</taxon>
        <taxon>Pseudomonadati</taxon>
        <taxon>Pseudomonadota</taxon>
        <taxon>Alphaproteobacteria</taxon>
        <taxon>Hyphomicrobiales</taxon>
        <taxon>Nitrobacteraceae</taxon>
        <taxon>Bradyrhizobium</taxon>
    </lineage>
</organism>
<dbReference type="InterPro" id="IPR045720">
    <property type="entry name" value="DUF6074"/>
</dbReference>
<protein>
    <submittedName>
        <fullName evidence="1">Uncharacterized protein</fullName>
    </submittedName>
</protein>
<evidence type="ECO:0000313" key="2">
    <source>
        <dbReference type="Proteomes" id="UP000050863"/>
    </source>
</evidence>
<keyword evidence="2" id="KW-1185">Reference proteome</keyword>
<dbReference type="AlphaFoldDB" id="A0A0R3LTB5"/>
<name>A0A0R3LTB5_9BRAD</name>